<dbReference type="EMBL" id="UZAI01017596">
    <property type="protein sequence ID" value="VDP27099.1"/>
    <property type="molecule type" value="Genomic_DNA"/>
</dbReference>
<evidence type="ECO:0000256" key="1">
    <source>
        <dbReference type="SAM" id="MobiDB-lite"/>
    </source>
</evidence>
<feature type="compositionally biased region" description="Basic and acidic residues" evidence="1">
    <location>
        <begin position="1"/>
        <end position="11"/>
    </location>
</feature>
<accession>A0A183MQD4</accession>
<evidence type="ECO:0000313" key="2">
    <source>
        <dbReference type="EMBL" id="VDP27099.1"/>
    </source>
</evidence>
<sequence>MAKAECKEANKPAKRSIRSNKHKYVEEQAMTTKKAASEGLMKKLHGITKKLAQKYRKLEQSVEQEGKPMNTIQEQRKRWAEQFKEFLDKPDPLNPPNIEATKTQTFLWMYL</sequence>
<dbReference type="Proteomes" id="UP000277204">
    <property type="component" value="Unassembled WGS sequence"/>
</dbReference>
<feature type="region of interest" description="Disordered" evidence="1">
    <location>
        <begin position="1"/>
        <end position="20"/>
    </location>
</feature>
<protein>
    <submittedName>
        <fullName evidence="2">Uncharacterized protein</fullName>
    </submittedName>
</protein>
<dbReference type="AlphaFoldDB" id="A0A183MQD4"/>
<proteinExistence type="predicted"/>
<gene>
    <name evidence="2" type="ORF">SMRZ_LOCUS18259</name>
</gene>
<organism evidence="2 3">
    <name type="scientific">Schistosoma margrebowiei</name>
    <dbReference type="NCBI Taxonomy" id="48269"/>
    <lineage>
        <taxon>Eukaryota</taxon>
        <taxon>Metazoa</taxon>
        <taxon>Spiralia</taxon>
        <taxon>Lophotrochozoa</taxon>
        <taxon>Platyhelminthes</taxon>
        <taxon>Trematoda</taxon>
        <taxon>Digenea</taxon>
        <taxon>Strigeidida</taxon>
        <taxon>Schistosomatoidea</taxon>
        <taxon>Schistosomatidae</taxon>
        <taxon>Schistosoma</taxon>
    </lineage>
</organism>
<name>A0A183MQD4_9TREM</name>
<reference evidence="2 3" key="1">
    <citation type="submission" date="2018-11" db="EMBL/GenBank/DDBJ databases">
        <authorList>
            <consortium name="Pathogen Informatics"/>
        </authorList>
    </citation>
    <scope>NUCLEOTIDE SEQUENCE [LARGE SCALE GENOMIC DNA]</scope>
    <source>
        <strain evidence="2 3">Zambia</strain>
    </source>
</reference>
<evidence type="ECO:0000313" key="3">
    <source>
        <dbReference type="Proteomes" id="UP000277204"/>
    </source>
</evidence>
<keyword evidence="3" id="KW-1185">Reference proteome</keyword>